<comment type="subcellular location">
    <subcellularLocation>
        <location evidence="1">Endomembrane system</location>
        <topology evidence="1">Multi-pass membrane protein</topology>
    </subcellularLocation>
</comment>
<feature type="compositionally biased region" description="Basic and acidic residues" evidence="5">
    <location>
        <begin position="233"/>
        <end position="253"/>
    </location>
</feature>
<dbReference type="PANTHER" id="PTHR21324">
    <property type="entry name" value="FASTING-INDUCIBLE INTEGRAL MEMBRANE PROTEIN TM6P1-RELATED"/>
    <property type="match status" value="1"/>
</dbReference>
<gene>
    <name evidence="8" type="ORF">L211DRAFT_776959</name>
</gene>
<reference evidence="8 9" key="1">
    <citation type="journal article" date="2018" name="Nat. Ecol. Evol.">
        <title>Pezizomycetes genomes reveal the molecular basis of ectomycorrhizal truffle lifestyle.</title>
        <authorList>
            <person name="Murat C."/>
            <person name="Payen T."/>
            <person name="Noel B."/>
            <person name="Kuo A."/>
            <person name="Morin E."/>
            <person name="Chen J."/>
            <person name="Kohler A."/>
            <person name="Krizsan K."/>
            <person name="Balestrini R."/>
            <person name="Da Silva C."/>
            <person name="Montanini B."/>
            <person name="Hainaut M."/>
            <person name="Levati E."/>
            <person name="Barry K.W."/>
            <person name="Belfiori B."/>
            <person name="Cichocki N."/>
            <person name="Clum A."/>
            <person name="Dockter R.B."/>
            <person name="Fauchery L."/>
            <person name="Guy J."/>
            <person name="Iotti M."/>
            <person name="Le Tacon F."/>
            <person name="Lindquist E.A."/>
            <person name="Lipzen A."/>
            <person name="Malagnac F."/>
            <person name="Mello A."/>
            <person name="Molinier V."/>
            <person name="Miyauchi S."/>
            <person name="Poulain J."/>
            <person name="Riccioni C."/>
            <person name="Rubini A."/>
            <person name="Sitrit Y."/>
            <person name="Splivallo R."/>
            <person name="Traeger S."/>
            <person name="Wang M."/>
            <person name="Zifcakova L."/>
            <person name="Wipf D."/>
            <person name="Zambonelli A."/>
            <person name="Paolocci F."/>
            <person name="Nowrousian M."/>
            <person name="Ottonello S."/>
            <person name="Baldrian P."/>
            <person name="Spatafora J.W."/>
            <person name="Henrissat B."/>
            <person name="Nagy L.G."/>
            <person name="Aury J.M."/>
            <person name="Wincker P."/>
            <person name="Grigoriev I.V."/>
            <person name="Bonfante P."/>
            <person name="Martin F.M."/>
        </authorList>
    </citation>
    <scope>NUCLEOTIDE SEQUENCE [LARGE SCALE GENOMIC DNA]</scope>
    <source>
        <strain evidence="8 9">ATCC MYA-4762</strain>
    </source>
</reference>
<feature type="region of interest" description="Disordered" evidence="5">
    <location>
        <begin position="233"/>
        <end position="284"/>
    </location>
</feature>
<dbReference type="OrthoDB" id="10032492at2759"/>
<dbReference type="Proteomes" id="UP000267821">
    <property type="component" value="Unassembled WGS sequence"/>
</dbReference>
<evidence type="ECO:0000259" key="7">
    <source>
        <dbReference type="Pfam" id="PF10277"/>
    </source>
</evidence>
<evidence type="ECO:0000313" key="8">
    <source>
        <dbReference type="EMBL" id="RPB28881.1"/>
    </source>
</evidence>
<keyword evidence="2 6" id="KW-0812">Transmembrane</keyword>
<dbReference type="EMBL" id="ML121528">
    <property type="protein sequence ID" value="RPB28881.1"/>
    <property type="molecule type" value="Genomic_DNA"/>
</dbReference>
<evidence type="ECO:0000256" key="1">
    <source>
        <dbReference type="ARBA" id="ARBA00004127"/>
    </source>
</evidence>
<accession>A0A3N4M8W9</accession>
<feature type="transmembrane region" description="Helical" evidence="6">
    <location>
        <begin position="67"/>
        <end position="87"/>
    </location>
</feature>
<evidence type="ECO:0000256" key="5">
    <source>
        <dbReference type="SAM" id="MobiDB-lite"/>
    </source>
</evidence>
<dbReference type="FunCoup" id="A0A3N4M8W9">
    <property type="interactions" value="40"/>
</dbReference>
<feature type="transmembrane region" description="Helical" evidence="6">
    <location>
        <begin position="133"/>
        <end position="152"/>
    </location>
</feature>
<dbReference type="GO" id="GO:0012505">
    <property type="term" value="C:endomembrane system"/>
    <property type="evidence" value="ECO:0007669"/>
    <property type="project" value="UniProtKB-SubCell"/>
</dbReference>
<feature type="transmembrane region" description="Helical" evidence="6">
    <location>
        <begin position="99"/>
        <end position="121"/>
    </location>
</feature>
<feature type="transmembrane region" description="Helical" evidence="6">
    <location>
        <begin position="12"/>
        <end position="39"/>
    </location>
</feature>
<keyword evidence="4 6" id="KW-0472">Membrane</keyword>
<keyword evidence="9" id="KW-1185">Reference proteome</keyword>
<evidence type="ECO:0000256" key="3">
    <source>
        <dbReference type="ARBA" id="ARBA00022989"/>
    </source>
</evidence>
<proteinExistence type="predicted"/>
<evidence type="ECO:0000256" key="2">
    <source>
        <dbReference type="ARBA" id="ARBA00022692"/>
    </source>
</evidence>
<evidence type="ECO:0000313" key="9">
    <source>
        <dbReference type="Proteomes" id="UP000267821"/>
    </source>
</evidence>
<dbReference type="InterPro" id="IPR019402">
    <property type="entry name" value="CWH43_N"/>
</dbReference>
<dbReference type="Pfam" id="PF10277">
    <property type="entry name" value="Frag1"/>
    <property type="match status" value="1"/>
</dbReference>
<name>A0A3N4M8W9_9PEZI</name>
<dbReference type="PANTHER" id="PTHR21324:SF2">
    <property type="entry name" value="EG:22E5.9 PROTEIN"/>
    <property type="match status" value="1"/>
</dbReference>
<evidence type="ECO:0000256" key="4">
    <source>
        <dbReference type="ARBA" id="ARBA00023136"/>
    </source>
</evidence>
<dbReference type="STRING" id="1051890.A0A3N4M8W9"/>
<organism evidence="8 9">
    <name type="scientific">Terfezia boudieri ATCC MYA-4762</name>
    <dbReference type="NCBI Taxonomy" id="1051890"/>
    <lineage>
        <taxon>Eukaryota</taxon>
        <taxon>Fungi</taxon>
        <taxon>Dikarya</taxon>
        <taxon>Ascomycota</taxon>
        <taxon>Pezizomycotina</taxon>
        <taxon>Pezizomycetes</taxon>
        <taxon>Pezizales</taxon>
        <taxon>Pezizaceae</taxon>
        <taxon>Terfezia</taxon>
    </lineage>
</organism>
<dbReference type="InterPro" id="IPR050911">
    <property type="entry name" value="DRAM/TMEM150_Autophagy_Mod"/>
</dbReference>
<feature type="domain" description="CWH43-like N-terminal" evidence="7">
    <location>
        <begin position="14"/>
        <end position="222"/>
    </location>
</feature>
<feature type="transmembrane region" description="Helical" evidence="6">
    <location>
        <begin position="199"/>
        <end position="218"/>
    </location>
</feature>
<protein>
    <recommendedName>
        <fullName evidence="7">CWH43-like N-terminal domain-containing protein</fullName>
    </recommendedName>
</protein>
<keyword evidence="3 6" id="KW-1133">Transmembrane helix</keyword>
<dbReference type="AlphaFoldDB" id="A0A3N4M8W9"/>
<feature type="transmembrane region" description="Helical" evidence="6">
    <location>
        <begin position="173"/>
        <end position="193"/>
    </location>
</feature>
<dbReference type="InParanoid" id="A0A3N4M8W9"/>
<evidence type="ECO:0000256" key="6">
    <source>
        <dbReference type="SAM" id="Phobius"/>
    </source>
</evidence>
<dbReference type="GO" id="GO:0005886">
    <property type="term" value="C:plasma membrane"/>
    <property type="evidence" value="ECO:0007669"/>
    <property type="project" value="TreeGrafter"/>
</dbReference>
<sequence length="284" mass="31691">MARLFNYRNSNGPYYWILPLISAGMWFSMLWAMLIVYLAQGRPRYPSQDTGTLAFISDIGASALKPLFITGTSITSTFFFLSLLSMRRNQALHKRKDRVLDLCALFLGLVGSASLILLSVFDTARHSKLHRLFLLLFMLGIVLSALFTTLEYRSLGKSFTTHPVLKYSYAGKAVLLVVEGGLSIGFAVCLGTHKPTAGAALEWVIAFIFTLYVLTFFFDLRPKARTKSVLAKEKALSEGMSEARAEGETRRAEEEDNGSSSDEDRERGADMQAPQYPEMVAVRR</sequence>